<feature type="region of interest" description="Disordered" evidence="12">
    <location>
        <begin position="20"/>
        <end position="42"/>
    </location>
</feature>
<accession>A0A8E2F0Q6</accession>
<dbReference type="AlphaFoldDB" id="A0A8E2F0Q6"/>
<dbReference type="GO" id="GO:0005743">
    <property type="term" value="C:mitochondrial inner membrane"/>
    <property type="evidence" value="ECO:0007669"/>
    <property type="project" value="UniProtKB-SubCell"/>
</dbReference>
<dbReference type="OrthoDB" id="1476984at2759"/>
<dbReference type="CDD" id="cd16841">
    <property type="entry name" value="RraA_family"/>
    <property type="match status" value="1"/>
</dbReference>
<dbReference type="Gene3D" id="1.10.287.20">
    <property type="entry name" value="Ubiquinol-cytochrome C reductase hinge domain"/>
    <property type="match status" value="1"/>
</dbReference>
<feature type="binding site" evidence="11">
    <location>
        <position position="90"/>
    </location>
    <ligand>
        <name>substrate</name>
    </ligand>
</feature>
<feature type="binding site" evidence="11">
    <location>
        <begin position="68"/>
        <end position="71"/>
    </location>
    <ligand>
        <name>substrate</name>
    </ligand>
</feature>
<evidence type="ECO:0000256" key="8">
    <source>
        <dbReference type="ARBA" id="ARBA00023136"/>
    </source>
</evidence>
<keyword evidence="4" id="KW-0679">Respiratory chain</keyword>
<name>A0A8E2F0Q6_9PEZI</name>
<dbReference type="FunFam" id="1.10.287.20:FF:000003">
    <property type="entry name" value="Cytochrome b-c1 complex subunit 6"/>
    <property type="match status" value="1"/>
</dbReference>
<keyword evidence="15" id="KW-1185">Reference proteome</keyword>
<dbReference type="GO" id="GO:0008948">
    <property type="term" value="F:oxaloacetate decarboxylase activity"/>
    <property type="evidence" value="ECO:0007669"/>
    <property type="project" value="TreeGrafter"/>
</dbReference>
<keyword evidence="11" id="KW-0479">Metal-binding</keyword>
<keyword evidence="8" id="KW-0472">Membrane</keyword>
<evidence type="ECO:0000256" key="11">
    <source>
        <dbReference type="PIRSR" id="PIRSR605493-1"/>
    </source>
</evidence>
<evidence type="ECO:0000313" key="14">
    <source>
        <dbReference type="EMBL" id="OCL08331.1"/>
    </source>
</evidence>
<dbReference type="GO" id="GO:0046872">
    <property type="term" value="F:metal ion binding"/>
    <property type="evidence" value="ECO:0007669"/>
    <property type="project" value="UniProtKB-KW"/>
</dbReference>
<feature type="compositionally biased region" description="Basic and acidic residues" evidence="12">
    <location>
        <begin position="267"/>
        <end position="289"/>
    </location>
</feature>
<evidence type="ECO:0000256" key="2">
    <source>
        <dbReference type="ARBA" id="ARBA00006498"/>
    </source>
</evidence>
<keyword evidence="7" id="KW-0496">Mitochondrion</keyword>
<evidence type="ECO:0000256" key="10">
    <source>
        <dbReference type="ARBA" id="ARBA00044246"/>
    </source>
</evidence>
<protein>
    <recommendedName>
        <fullName evidence="9">Cytochrome b-c1 complex subunit 6, mitochondrial</fullName>
    </recommendedName>
    <alternativeName>
        <fullName evidence="10">Complex III subunit 6</fullName>
    </alternativeName>
</protein>
<evidence type="ECO:0000256" key="9">
    <source>
        <dbReference type="ARBA" id="ARBA00044155"/>
    </source>
</evidence>
<dbReference type="SUPFAM" id="SSF89562">
    <property type="entry name" value="RraA-like"/>
    <property type="match status" value="1"/>
</dbReference>
<keyword evidence="5" id="KW-0999">Mitochondrion inner membrane</keyword>
<dbReference type="PANTHER" id="PTHR33254:SF4">
    <property type="entry name" value="4-HYDROXY-4-METHYL-2-OXOGLUTARATE ALDOLASE 3-RELATED"/>
    <property type="match status" value="1"/>
</dbReference>
<feature type="compositionally biased region" description="Acidic residues" evidence="12">
    <location>
        <begin position="256"/>
        <end position="266"/>
    </location>
</feature>
<comment type="cofactor">
    <cofactor evidence="11">
        <name>Mg(2+)</name>
        <dbReference type="ChEBI" id="CHEBI:18420"/>
    </cofactor>
</comment>
<feature type="region of interest" description="Disordered" evidence="12">
    <location>
        <begin position="204"/>
        <end position="289"/>
    </location>
</feature>
<gene>
    <name evidence="14" type="ORF">AOQ84DRAFT_397998</name>
</gene>
<evidence type="ECO:0000313" key="15">
    <source>
        <dbReference type="Proteomes" id="UP000250140"/>
    </source>
</evidence>
<evidence type="ECO:0000256" key="4">
    <source>
        <dbReference type="ARBA" id="ARBA00022660"/>
    </source>
</evidence>
<dbReference type="InterPro" id="IPR023184">
    <property type="entry name" value="Ubol_cytC_Rdtase_hinge_dom"/>
</dbReference>
<dbReference type="Pfam" id="PF03737">
    <property type="entry name" value="RraA-like"/>
    <property type="match status" value="1"/>
</dbReference>
<keyword evidence="6" id="KW-0249">Electron transport</keyword>
<keyword evidence="3" id="KW-0813">Transport</keyword>
<evidence type="ECO:0000256" key="1">
    <source>
        <dbReference type="ARBA" id="ARBA00004137"/>
    </source>
</evidence>
<proteinExistence type="inferred from homology"/>
<dbReference type="SUPFAM" id="SSF81531">
    <property type="entry name" value="Non-heme 11 kDa protein of cytochrome bc1 complex (Ubiquinol-cytochrome c reductase)"/>
    <property type="match status" value="1"/>
</dbReference>
<sequence>MSSAQLQALASYTACDPSASFPHTQPAPLPGDLPEPNIKPGVPYADLTTPGTIVLLSQPTGQKCAVVGGIMAARMKVLGAMGIVTDGRVRDLDALGSLGLPVWSHATSTIGAGAEAKAWAHNVTITISGVQVTPGDTIMIDPSENGIVSIPQTRLDAVLELLPRLVAADEKVMEDVQKGVDPQLQTMGLSTLFSDVWDSFSHTAADAEAPPSGGTSTKSPASGTDEEGGEEAEVNKQDAKEDDGDDERGYKPGDKDGEEDEEETEVQDPKPRLEEECMSSKECSPAKHHYDECVERVTGQIENDGKAKEDCVEEFFHLLHCATSCAAPKLFRELK</sequence>
<evidence type="ECO:0000256" key="5">
    <source>
        <dbReference type="ARBA" id="ARBA00022792"/>
    </source>
</evidence>
<dbReference type="EMBL" id="KV749672">
    <property type="protein sequence ID" value="OCL08331.1"/>
    <property type="molecule type" value="Genomic_DNA"/>
</dbReference>
<evidence type="ECO:0000259" key="13">
    <source>
        <dbReference type="Pfam" id="PF02320"/>
    </source>
</evidence>
<comment type="similarity">
    <text evidence="2">Belongs to the UQCRH/QCR6 family.</text>
</comment>
<dbReference type="Proteomes" id="UP000250140">
    <property type="component" value="Unassembled WGS sequence"/>
</dbReference>
<comment type="subcellular location">
    <subcellularLocation>
        <location evidence="1">Mitochondrion inner membrane</location>
        <topology evidence="1">Peripheral membrane protein</topology>
        <orientation evidence="1">Intermembrane side</orientation>
    </subcellularLocation>
</comment>
<dbReference type="GO" id="GO:0047443">
    <property type="term" value="F:4-hydroxy-4-methyl-2-oxoglutarate aldolase activity"/>
    <property type="evidence" value="ECO:0007669"/>
    <property type="project" value="TreeGrafter"/>
</dbReference>
<evidence type="ECO:0000256" key="3">
    <source>
        <dbReference type="ARBA" id="ARBA00022448"/>
    </source>
</evidence>
<organism evidence="14 15">
    <name type="scientific">Glonium stellatum</name>
    <dbReference type="NCBI Taxonomy" id="574774"/>
    <lineage>
        <taxon>Eukaryota</taxon>
        <taxon>Fungi</taxon>
        <taxon>Dikarya</taxon>
        <taxon>Ascomycota</taxon>
        <taxon>Pezizomycotina</taxon>
        <taxon>Dothideomycetes</taxon>
        <taxon>Pleosporomycetidae</taxon>
        <taxon>Gloniales</taxon>
        <taxon>Gloniaceae</taxon>
        <taxon>Glonium</taxon>
    </lineage>
</organism>
<dbReference type="PANTHER" id="PTHR33254">
    <property type="entry name" value="4-HYDROXY-4-METHYL-2-OXOGLUTARATE ALDOLASE 3-RELATED"/>
    <property type="match status" value="1"/>
</dbReference>
<dbReference type="InterPro" id="IPR036811">
    <property type="entry name" value="Ubol_cytC_Rdtase_hinge_dom_sf"/>
</dbReference>
<evidence type="ECO:0000256" key="12">
    <source>
        <dbReference type="SAM" id="MobiDB-lite"/>
    </source>
</evidence>
<dbReference type="InterPro" id="IPR036704">
    <property type="entry name" value="RraA/RraA-like_sf"/>
</dbReference>
<evidence type="ECO:0000256" key="6">
    <source>
        <dbReference type="ARBA" id="ARBA00022982"/>
    </source>
</evidence>
<feature type="binding site" evidence="11">
    <location>
        <position position="91"/>
    </location>
    <ligand>
        <name>Mg(2+)</name>
        <dbReference type="ChEBI" id="CHEBI:18420"/>
    </ligand>
</feature>
<dbReference type="Gene3D" id="3.50.30.40">
    <property type="entry name" value="Ribonuclease E inhibitor RraA/RraA-like"/>
    <property type="match status" value="1"/>
</dbReference>
<dbReference type="InterPro" id="IPR005493">
    <property type="entry name" value="RraA/RraA-like"/>
</dbReference>
<dbReference type="Pfam" id="PF02320">
    <property type="entry name" value="UCR_hinge"/>
    <property type="match status" value="1"/>
</dbReference>
<keyword evidence="11" id="KW-0460">Magnesium</keyword>
<feature type="compositionally biased region" description="Polar residues" evidence="12">
    <location>
        <begin position="213"/>
        <end position="222"/>
    </location>
</feature>
<evidence type="ECO:0000256" key="7">
    <source>
        <dbReference type="ARBA" id="ARBA00023128"/>
    </source>
</evidence>
<feature type="domain" description="Ubiquinol-cytochrome C reductase hinge" evidence="13">
    <location>
        <begin position="268"/>
        <end position="335"/>
    </location>
</feature>
<reference evidence="14 15" key="1">
    <citation type="journal article" date="2016" name="Nat. Commun.">
        <title>Ectomycorrhizal ecology is imprinted in the genome of the dominant symbiotic fungus Cenococcum geophilum.</title>
        <authorList>
            <consortium name="DOE Joint Genome Institute"/>
            <person name="Peter M."/>
            <person name="Kohler A."/>
            <person name="Ohm R.A."/>
            <person name="Kuo A."/>
            <person name="Krutzmann J."/>
            <person name="Morin E."/>
            <person name="Arend M."/>
            <person name="Barry K.W."/>
            <person name="Binder M."/>
            <person name="Choi C."/>
            <person name="Clum A."/>
            <person name="Copeland A."/>
            <person name="Grisel N."/>
            <person name="Haridas S."/>
            <person name="Kipfer T."/>
            <person name="LaButti K."/>
            <person name="Lindquist E."/>
            <person name="Lipzen A."/>
            <person name="Maire R."/>
            <person name="Meier B."/>
            <person name="Mihaltcheva S."/>
            <person name="Molinier V."/>
            <person name="Murat C."/>
            <person name="Poggeler S."/>
            <person name="Quandt C.A."/>
            <person name="Sperisen C."/>
            <person name="Tritt A."/>
            <person name="Tisserant E."/>
            <person name="Crous P.W."/>
            <person name="Henrissat B."/>
            <person name="Nehls U."/>
            <person name="Egli S."/>
            <person name="Spatafora J.W."/>
            <person name="Grigoriev I.V."/>
            <person name="Martin F.M."/>
        </authorList>
    </citation>
    <scope>NUCLEOTIDE SEQUENCE [LARGE SCALE GENOMIC DNA]</scope>
    <source>
        <strain evidence="14 15">CBS 207.34</strain>
    </source>
</reference>